<protein>
    <recommendedName>
        <fullName evidence="3">Lipoprotein</fullName>
    </recommendedName>
</protein>
<evidence type="ECO:0000313" key="2">
    <source>
        <dbReference type="Proteomes" id="UP001519667"/>
    </source>
</evidence>
<gene>
    <name evidence="1" type="ORF">J7302_20165</name>
</gene>
<evidence type="ECO:0008006" key="3">
    <source>
        <dbReference type="Google" id="ProtNLM"/>
    </source>
</evidence>
<dbReference type="EMBL" id="JAGTIS010000012">
    <property type="protein sequence ID" value="MBT8768429.1"/>
    <property type="molecule type" value="Genomic_DNA"/>
</dbReference>
<evidence type="ECO:0000313" key="1">
    <source>
        <dbReference type="EMBL" id="MBT8768429.1"/>
    </source>
</evidence>
<keyword evidence="2" id="KW-1185">Reference proteome</keyword>
<sequence length="80" mass="8857">MKPLHILTLAVTAVILAGCASQPKPEERPYTDAEVKQFALEMLSRSGLPYEDYEKVRNAILHPKVPSVGKDLPLQRSGRS</sequence>
<organism evidence="1 2">
    <name type="scientific">Metapseudomonas boanensis</name>
    <dbReference type="NCBI Taxonomy" id="2822138"/>
    <lineage>
        <taxon>Bacteria</taxon>
        <taxon>Pseudomonadati</taxon>
        <taxon>Pseudomonadota</taxon>
        <taxon>Gammaproteobacteria</taxon>
        <taxon>Pseudomonadales</taxon>
        <taxon>Pseudomonadaceae</taxon>
        <taxon>Metapseudomonas</taxon>
    </lineage>
</organism>
<dbReference type="RefSeq" id="WP_215378753.1">
    <property type="nucleotide sequence ID" value="NZ_JAGTIS010000012.1"/>
</dbReference>
<reference evidence="1 2" key="1">
    <citation type="submission" date="2021-04" db="EMBL/GenBank/DDBJ databases">
        <title>Pseudomonas boanensis sp. nov., a bacterium isolated from river water used for household purposes in Boane District, Mozambique.</title>
        <authorList>
            <person name="Nicklasson M."/>
            <person name="Martin-Rodriguez A.J."/>
            <person name="Thorell K."/>
            <person name="Neves L."/>
            <person name="Mussagy A."/>
            <person name="Rydberg H.A."/>
            <person name="Hernroth B."/>
            <person name="Svensson-Stadler L."/>
            <person name="Sjoling A."/>
        </authorList>
    </citation>
    <scope>NUCLEOTIDE SEQUENCE [LARGE SCALE GENOMIC DNA]</scope>
    <source>
        <strain evidence="1 2">DB1</strain>
    </source>
</reference>
<dbReference type="PROSITE" id="PS51257">
    <property type="entry name" value="PROKAR_LIPOPROTEIN"/>
    <property type="match status" value="1"/>
</dbReference>
<proteinExistence type="predicted"/>
<comment type="caution">
    <text evidence="1">The sequence shown here is derived from an EMBL/GenBank/DDBJ whole genome shotgun (WGS) entry which is preliminary data.</text>
</comment>
<accession>A0ABS5XL53</accession>
<name>A0ABS5XL53_9GAMM</name>
<dbReference type="Proteomes" id="UP001519667">
    <property type="component" value="Unassembled WGS sequence"/>
</dbReference>